<dbReference type="Gene3D" id="3.40.50.2000">
    <property type="entry name" value="Glycogen Phosphorylase B"/>
    <property type="match status" value="2"/>
</dbReference>
<dbReference type="Pfam" id="PF13439">
    <property type="entry name" value="Glyco_transf_4"/>
    <property type="match status" value="1"/>
</dbReference>
<dbReference type="Pfam" id="PF00534">
    <property type="entry name" value="Glycos_transf_1"/>
    <property type="match status" value="1"/>
</dbReference>
<dbReference type="InterPro" id="IPR001296">
    <property type="entry name" value="Glyco_trans_1"/>
</dbReference>
<sequence>MKIALLTDGIFPSTIGGIQKHSYMLAKHWAKAGIMVHIYHPEIIEVSKLVDYYTGEELQNISFHQIKKPKVKMFLGHYIYQSYLFSKKLYNVINLKSYDAIYSQGFTGWYTSNTSLNYKLICNLHGLEMYQHAVNIKNKLEHLLLRIPASIIIKKAKKQISLGGKLTEILYTQGATKGTVVEIPNGIDTSFIRSTLNGNNNASNLMINKESIRFIFIGRYERRKSIEEINQAISKLTKQGFNIICDFIGPIPEEKQIKNNVNITYHGKIINQNQIKDRLSKSDILLCPSYSEGMPTVILEAMAQGCAIITTDVGANSIMVDKTNGWLINPKNIQNELTKTINIALNTSQKQINEMGESSVNKIKQSFTWEKVIQKTIKEINIHRN</sequence>
<accession>A0A1S1YV90</accession>
<dbReference type="AlphaFoldDB" id="A0A1S1YV90"/>
<dbReference type="PANTHER" id="PTHR12526">
    <property type="entry name" value="GLYCOSYLTRANSFERASE"/>
    <property type="match status" value="1"/>
</dbReference>
<reference evidence="3 4" key="1">
    <citation type="journal article" date="2012" name="Int. J. Syst. Evol. Microbiol.">
        <title>Flammeovirga pacifica sp. nov., isolated from deep-sea sediment.</title>
        <authorList>
            <person name="Xu H."/>
            <person name="Fu Y."/>
            <person name="Yang N."/>
            <person name="Ding Z."/>
            <person name="Lai Q."/>
            <person name="Zeng R."/>
        </authorList>
    </citation>
    <scope>NUCLEOTIDE SEQUENCE [LARGE SCALE GENOMIC DNA]</scope>
    <source>
        <strain evidence="4">DSM 24597 / LMG 26175 / WPAGA1</strain>
    </source>
</reference>
<dbReference type="RefSeq" id="WP_044224549.1">
    <property type="nucleotide sequence ID" value="NZ_JRYR02000001.1"/>
</dbReference>
<organism evidence="3 4">
    <name type="scientific">Flammeovirga pacifica</name>
    <dbReference type="NCBI Taxonomy" id="915059"/>
    <lineage>
        <taxon>Bacteria</taxon>
        <taxon>Pseudomonadati</taxon>
        <taxon>Bacteroidota</taxon>
        <taxon>Cytophagia</taxon>
        <taxon>Cytophagales</taxon>
        <taxon>Flammeovirgaceae</taxon>
        <taxon>Flammeovirga</taxon>
    </lineage>
</organism>
<evidence type="ECO:0000313" key="4">
    <source>
        <dbReference type="Proteomes" id="UP000179797"/>
    </source>
</evidence>
<dbReference type="EMBL" id="JRYR02000001">
    <property type="protein sequence ID" value="OHX64936.1"/>
    <property type="molecule type" value="Genomic_DNA"/>
</dbReference>
<dbReference type="InterPro" id="IPR028098">
    <property type="entry name" value="Glyco_trans_4-like_N"/>
</dbReference>
<dbReference type="STRING" id="915059.NH26_00530"/>
<feature type="domain" description="Glycosyltransferase subfamily 4-like N-terminal" evidence="2">
    <location>
        <begin position="15"/>
        <end position="190"/>
    </location>
</feature>
<dbReference type="SUPFAM" id="SSF53756">
    <property type="entry name" value="UDP-Glycosyltransferase/glycogen phosphorylase"/>
    <property type="match status" value="1"/>
</dbReference>
<dbReference type="CDD" id="cd03801">
    <property type="entry name" value="GT4_PimA-like"/>
    <property type="match status" value="1"/>
</dbReference>
<gene>
    <name evidence="3" type="ORF">NH26_00530</name>
</gene>
<evidence type="ECO:0000259" key="1">
    <source>
        <dbReference type="Pfam" id="PF00534"/>
    </source>
</evidence>
<protein>
    <recommendedName>
        <fullName evidence="5">Glycosyl transferase family 1 domain-containing protein</fullName>
    </recommendedName>
</protein>
<keyword evidence="4" id="KW-1185">Reference proteome</keyword>
<evidence type="ECO:0008006" key="5">
    <source>
        <dbReference type="Google" id="ProtNLM"/>
    </source>
</evidence>
<dbReference type="OrthoDB" id="9787111at2"/>
<dbReference type="PANTHER" id="PTHR12526:SF630">
    <property type="entry name" value="GLYCOSYLTRANSFERASE"/>
    <property type="match status" value="1"/>
</dbReference>
<proteinExistence type="predicted"/>
<comment type="caution">
    <text evidence="3">The sequence shown here is derived from an EMBL/GenBank/DDBJ whole genome shotgun (WGS) entry which is preliminary data.</text>
</comment>
<evidence type="ECO:0000259" key="2">
    <source>
        <dbReference type="Pfam" id="PF13439"/>
    </source>
</evidence>
<dbReference type="Proteomes" id="UP000179797">
    <property type="component" value="Unassembled WGS sequence"/>
</dbReference>
<dbReference type="GO" id="GO:0016757">
    <property type="term" value="F:glycosyltransferase activity"/>
    <property type="evidence" value="ECO:0007669"/>
    <property type="project" value="InterPro"/>
</dbReference>
<feature type="domain" description="Glycosyl transferase family 1" evidence="1">
    <location>
        <begin position="205"/>
        <end position="351"/>
    </location>
</feature>
<evidence type="ECO:0000313" key="3">
    <source>
        <dbReference type="EMBL" id="OHX64936.1"/>
    </source>
</evidence>
<name>A0A1S1YV90_FLAPC</name>